<protein>
    <submittedName>
        <fullName evidence="1">Uncharacterized protein</fullName>
    </submittedName>
</protein>
<evidence type="ECO:0000313" key="4">
    <source>
        <dbReference type="Proteomes" id="UP000182998"/>
    </source>
</evidence>
<reference evidence="2 4" key="3">
    <citation type="submission" date="2016-10" db="EMBL/GenBank/DDBJ databases">
        <authorList>
            <person name="Varghese N."/>
            <person name="Submissions S."/>
        </authorList>
    </citation>
    <scope>NUCLEOTIDE SEQUENCE [LARGE SCALE GENOMIC DNA]</scope>
    <source>
        <strain evidence="2 4">ATCC 33218</strain>
    </source>
</reference>
<evidence type="ECO:0000313" key="3">
    <source>
        <dbReference type="Proteomes" id="UP000032414"/>
    </source>
</evidence>
<name>A0A098GFP6_LEGMI</name>
<evidence type="ECO:0000313" key="2">
    <source>
        <dbReference type="EMBL" id="SCY34695.1"/>
    </source>
</evidence>
<accession>A0A098GFP6</accession>
<dbReference type="RefSeq" id="WP_045099553.1">
    <property type="nucleotide sequence ID" value="NZ_CP020614.1"/>
</dbReference>
<dbReference type="PATRIC" id="fig|451.8.peg.1309"/>
<dbReference type="Proteomes" id="UP000182998">
    <property type="component" value="Unassembled WGS sequence"/>
</dbReference>
<dbReference type="KEGG" id="tmc:LMI_1998"/>
<dbReference type="STRING" id="451.B6N58_06065"/>
<reference evidence="1" key="1">
    <citation type="submission" date="2014-09" db="EMBL/GenBank/DDBJ databases">
        <authorList>
            <person name="GOMEZ-VALERO Laura"/>
        </authorList>
    </citation>
    <scope>NUCLEOTIDE SEQUENCE</scope>
    <source>
        <strain evidence="1">ATCC33218</strain>
    </source>
</reference>
<proteinExistence type="predicted"/>
<dbReference type="HOGENOM" id="CLU_579913_0_0_6"/>
<reference evidence="3" key="2">
    <citation type="submission" date="2014-09" db="EMBL/GenBank/DDBJ databases">
        <authorList>
            <person name="Gomez-Valero L."/>
        </authorList>
    </citation>
    <scope>NUCLEOTIDE SEQUENCE [LARGE SCALE GENOMIC DNA]</scope>
    <source>
        <strain evidence="3">ATCC33218</strain>
    </source>
</reference>
<gene>
    <name evidence="1" type="ORF">LMI_1998</name>
    <name evidence="2" type="ORF">SAMN02982997_01492</name>
</gene>
<sequence>MDYANLKEWIEKLKAANARREDVYSVIGSLEYILSKPYDNNFTISKIRSEFRKLIEIDGIIKINYPPSTSTAGILYEDFTKEWVQDEFAASYPKIIGEVKSEPSVLSPHQEKRPVALLDVDGTLIIRDKTKNQEQLNQNLLDALMKKGIWDVYLFTDMYFDERQLQNRKQLIEQLTSQGFRVHGVITPSDYTWGIRKEIEQLNDLFVSKNIDIPNGRNTDKIDELLNDLPVLNALLENPSESPDLGRAFEEIATRESYQRQDAEDSINCKLALDIISLKRGTASPKTLMFEHFLKKKPDWVSDIFVFDDKKENLDAVKETLNGEHEDLQVSTLYVTENTSTADFEFEMDIDSNPENKTPLDAEIRGRIKAELDDYIQSRSTGGFWLFHNKQGLTEEKVKNARLLQKLIDSDDVKTVGDAKKLLHDIKSLNKITENEFGKTYLKGGGKFDALIDEFNSWLEHPDLSRSQVLL</sequence>
<dbReference type="EMBL" id="FMVN01000006">
    <property type="protein sequence ID" value="SCY34695.1"/>
    <property type="molecule type" value="Genomic_DNA"/>
</dbReference>
<dbReference type="Proteomes" id="UP000032414">
    <property type="component" value="Chromosome I"/>
</dbReference>
<dbReference type="EMBL" id="LN614830">
    <property type="protein sequence ID" value="CEG61283.1"/>
    <property type="molecule type" value="Genomic_DNA"/>
</dbReference>
<evidence type="ECO:0000313" key="1">
    <source>
        <dbReference type="EMBL" id="CEG61283.1"/>
    </source>
</evidence>
<dbReference type="AlphaFoldDB" id="A0A098GFP6"/>
<keyword evidence="4" id="KW-1185">Reference proteome</keyword>
<organism evidence="1 3">
    <name type="scientific">Legionella micdadei</name>
    <name type="common">Tatlockia micdadei</name>
    <dbReference type="NCBI Taxonomy" id="451"/>
    <lineage>
        <taxon>Bacteria</taxon>
        <taxon>Pseudomonadati</taxon>
        <taxon>Pseudomonadota</taxon>
        <taxon>Gammaproteobacteria</taxon>
        <taxon>Legionellales</taxon>
        <taxon>Legionellaceae</taxon>
        <taxon>Legionella</taxon>
    </lineage>
</organism>